<name>A0ABD0LNC4_9CAEN</name>
<organism evidence="2 3">
    <name type="scientific">Batillaria attramentaria</name>
    <dbReference type="NCBI Taxonomy" id="370345"/>
    <lineage>
        <taxon>Eukaryota</taxon>
        <taxon>Metazoa</taxon>
        <taxon>Spiralia</taxon>
        <taxon>Lophotrochozoa</taxon>
        <taxon>Mollusca</taxon>
        <taxon>Gastropoda</taxon>
        <taxon>Caenogastropoda</taxon>
        <taxon>Sorbeoconcha</taxon>
        <taxon>Cerithioidea</taxon>
        <taxon>Batillariidae</taxon>
        <taxon>Batillaria</taxon>
    </lineage>
</organism>
<comment type="caution">
    <text evidence="2">The sequence shown here is derived from an EMBL/GenBank/DDBJ whole genome shotgun (WGS) entry which is preliminary data.</text>
</comment>
<accession>A0ABD0LNC4</accession>
<dbReference type="EMBL" id="JACVVK020000036">
    <property type="protein sequence ID" value="KAK7500514.1"/>
    <property type="molecule type" value="Genomic_DNA"/>
</dbReference>
<gene>
    <name evidence="2" type="ORF">BaRGS_00008089</name>
</gene>
<feature type="compositionally biased region" description="Polar residues" evidence="1">
    <location>
        <begin position="19"/>
        <end position="36"/>
    </location>
</feature>
<feature type="region of interest" description="Disordered" evidence="1">
    <location>
        <begin position="19"/>
        <end position="38"/>
    </location>
</feature>
<reference evidence="2 3" key="1">
    <citation type="journal article" date="2023" name="Sci. Data">
        <title>Genome assembly of the Korean intertidal mud-creeper Batillaria attramentaria.</title>
        <authorList>
            <person name="Patra A.K."/>
            <person name="Ho P.T."/>
            <person name="Jun S."/>
            <person name="Lee S.J."/>
            <person name="Kim Y."/>
            <person name="Won Y.J."/>
        </authorList>
    </citation>
    <scope>NUCLEOTIDE SEQUENCE [LARGE SCALE GENOMIC DNA]</scope>
    <source>
        <strain evidence="2">Wonlab-2016</strain>
    </source>
</reference>
<sequence length="94" mass="10376">MGKTEFLAYESFIHANASTMSTGTSGTRESALSRPSPTRLAVFSPSAGALRSCLGSGSCFQMPYLAQGTHYMFRLRPRKPRERNCGWSVNHQED</sequence>
<evidence type="ECO:0000313" key="3">
    <source>
        <dbReference type="Proteomes" id="UP001519460"/>
    </source>
</evidence>
<evidence type="ECO:0000256" key="1">
    <source>
        <dbReference type="SAM" id="MobiDB-lite"/>
    </source>
</evidence>
<dbReference type="AlphaFoldDB" id="A0ABD0LNC4"/>
<protein>
    <submittedName>
        <fullName evidence="2">Uncharacterized protein</fullName>
    </submittedName>
</protein>
<dbReference type="Proteomes" id="UP001519460">
    <property type="component" value="Unassembled WGS sequence"/>
</dbReference>
<proteinExistence type="predicted"/>
<keyword evidence="3" id="KW-1185">Reference proteome</keyword>
<evidence type="ECO:0000313" key="2">
    <source>
        <dbReference type="EMBL" id="KAK7500514.1"/>
    </source>
</evidence>